<evidence type="ECO:0000313" key="2">
    <source>
        <dbReference type="EMBL" id="GMR31486.1"/>
    </source>
</evidence>
<sequence length="101" mass="11305">MNKLLLASLLLLGLVAFSSAQGMPRLTKGQMNQLKALFPKMSNETQVNVLKIRSIFFAKGKSEPQKRQEIRALYDSLRGTQKTEMDQLAAIIFPNGIPKSR</sequence>
<evidence type="ECO:0000313" key="3">
    <source>
        <dbReference type="Proteomes" id="UP001328107"/>
    </source>
</evidence>
<feature type="signal peptide" evidence="1">
    <location>
        <begin position="1"/>
        <end position="20"/>
    </location>
</feature>
<proteinExistence type="predicted"/>
<protein>
    <recommendedName>
        <fullName evidence="4">DUF3106 domain-containing protein</fullName>
    </recommendedName>
</protein>
<organism evidence="2 3">
    <name type="scientific">Pristionchus mayeri</name>
    <dbReference type="NCBI Taxonomy" id="1317129"/>
    <lineage>
        <taxon>Eukaryota</taxon>
        <taxon>Metazoa</taxon>
        <taxon>Ecdysozoa</taxon>
        <taxon>Nematoda</taxon>
        <taxon>Chromadorea</taxon>
        <taxon>Rhabditida</taxon>
        <taxon>Rhabditina</taxon>
        <taxon>Diplogasteromorpha</taxon>
        <taxon>Diplogasteroidea</taxon>
        <taxon>Neodiplogasteridae</taxon>
        <taxon>Pristionchus</taxon>
    </lineage>
</organism>
<reference evidence="3" key="1">
    <citation type="submission" date="2022-10" db="EMBL/GenBank/DDBJ databases">
        <title>Genome assembly of Pristionchus species.</title>
        <authorList>
            <person name="Yoshida K."/>
            <person name="Sommer R.J."/>
        </authorList>
    </citation>
    <scope>NUCLEOTIDE SEQUENCE [LARGE SCALE GENOMIC DNA]</scope>
    <source>
        <strain evidence="3">RS5460</strain>
    </source>
</reference>
<gene>
    <name evidence="2" type="ORF">PMAYCL1PPCAC_01681</name>
</gene>
<keyword evidence="3" id="KW-1185">Reference proteome</keyword>
<dbReference type="EMBL" id="BTRK01000001">
    <property type="protein sequence ID" value="GMR31486.1"/>
    <property type="molecule type" value="Genomic_DNA"/>
</dbReference>
<accession>A0AAN4Z0A5</accession>
<comment type="caution">
    <text evidence="2">The sequence shown here is derived from an EMBL/GenBank/DDBJ whole genome shotgun (WGS) entry which is preliminary data.</text>
</comment>
<evidence type="ECO:0000256" key="1">
    <source>
        <dbReference type="SAM" id="SignalP"/>
    </source>
</evidence>
<dbReference type="AlphaFoldDB" id="A0AAN4Z0A5"/>
<keyword evidence="1" id="KW-0732">Signal</keyword>
<dbReference type="Proteomes" id="UP001328107">
    <property type="component" value="Unassembled WGS sequence"/>
</dbReference>
<evidence type="ECO:0008006" key="4">
    <source>
        <dbReference type="Google" id="ProtNLM"/>
    </source>
</evidence>
<name>A0AAN4Z0A5_9BILA</name>
<feature type="chain" id="PRO_5043022280" description="DUF3106 domain-containing protein" evidence="1">
    <location>
        <begin position="21"/>
        <end position="101"/>
    </location>
</feature>